<evidence type="ECO:0000313" key="2">
    <source>
        <dbReference type="Proteomes" id="UP000314985"/>
    </source>
</evidence>
<reference evidence="1" key="2">
    <citation type="submission" date="2025-08" db="UniProtKB">
        <authorList>
            <consortium name="Ensembl"/>
        </authorList>
    </citation>
    <scope>IDENTIFICATION</scope>
</reference>
<proteinExistence type="predicted"/>
<dbReference type="Proteomes" id="UP000314985">
    <property type="component" value="Chromosome 8"/>
</dbReference>
<dbReference type="AlphaFoldDB" id="A0A4X1TF51"/>
<protein>
    <submittedName>
        <fullName evidence="1">Uncharacterized protein</fullName>
    </submittedName>
</protein>
<dbReference type="Ensembl" id="ENSSSCT00070016626.1">
    <property type="protein sequence ID" value="ENSSSCP00070013777.1"/>
    <property type="gene ID" value="ENSSSCG00070008596.1"/>
</dbReference>
<name>A0A4X1TF51_PIG</name>
<accession>A0A4X1TF51</accession>
<sequence>MAQSIVGSSFYEQKRWCFVLVSGEAVVGLLHSHQWSAKELWLIIIPSLCFLIKMSRYMGGRDLNCVIGAAA</sequence>
<evidence type="ECO:0000313" key="1">
    <source>
        <dbReference type="Ensembl" id="ENSSSCP00070013777.1"/>
    </source>
</evidence>
<reference evidence="1 2" key="1">
    <citation type="submission" date="2017-08" db="EMBL/GenBank/DDBJ databases">
        <title>USMARCv1.0.</title>
        <authorList>
            <person name="Hannum G.I."/>
            <person name="Koren S."/>
            <person name="Schroeder S.G."/>
            <person name="Chin S.C."/>
            <person name="Nonneman D.J."/>
            <person name="Becker S.A."/>
            <person name="Rosen B.D."/>
            <person name="Bickhart D.M."/>
            <person name="Putnam N.H."/>
            <person name="Green R.E."/>
            <person name="Tuggle C.K."/>
            <person name="Liu H."/>
            <person name="Rohrer G.A."/>
            <person name="Warr A."/>
            <person name="Hall R."/>
            <person name="Kim K."/>
            <person name="Hume D.A."/>
            <person name="Talbot R."/>
            <person name="Chow W."/>
            <person name="Howe K."/>
            <person name="Schwartz A.S."/>
            <person name="Watson M."/>
            <person name="Archibald A.L."/>
            <person name="Phillippy A.M."/>
            <person name="Smith T.P.L."/>
        </authorList>
    </citation>
    <scope>NUCLEOTIDE SEQUENCE [LARGE SCALE GENOMIC DNA]</scope>
</reference>
<organism evidence="1 2">
    <name type="scientific">Sus scrofa</name>
    <name type="common">Pig</name>
    <dbReference type="NCBI Taxonomy" id="9823"/>
    <lineage>
        <taxon>Eukaryota</taxon>
        <taxon>Metazoa</taxon>
        <taxon>Chordata</taxon>
        <taxon>Craniata</taxon>
        <taxon>Vertebrata</taxon>
        <taxon>Euteleostomi</taxon>
        <taxon>Mammalia</taxon>
        <taxon>Eutheria</taxon>
        <taxon>Laurasiatheria</taxon>
        <taxon>Artiodactyla</taxon>
        <taxon>Suina</taxon>
        <taxon>Suidae</taxon>
        <taxon>Sus</taxon>
    </lineage>
</organism>